<dbReference type="PROSITE" id="PS50968">
    <property type="entry name" value="BIOTINYL_LIPOYL"/>
    <property type="match status" value="1"/>
</dbReference>
<evidence type="ECO:0000313" key="7">
    <source>
        <dbReference type="EMBL" id="QOU19749.1"/>
    </source>
</evidence>
<dbReference type="GeneID" id="64575825"/>
<dbReference type="GO" id="GO:0005739">
    <property type="term" value="C:mitochondrion"/>
    <property type="evidence" value="ECO:0007669"/>
    <property type="project" value="UniProtKB-SubCell"/>
</dbReference>
<dbReference type="HAMAP" id="MF_00272">
    <property type="entry name" value="GcvH"/>
    <property type="match status" value="1"/>
</dbReference>
<dbReference type="SUPFAM" id="SSF51230">
    <property type="entry name" value="Single hybrid motif"/>
    <property type="match status" value="1"/>
</dbReference>
<evidence type="ECO:0000256" key="2">
    <source>
        <dbReference type="ARBA" id="ARBA00022823"/>
    </source>
</evidence>
<evidence type="ECO:0000313" key="8">
    <source>
        <dbReference type="Proteomes" id="UP000663131"/>
    </source>
</evidence>
<dbReference type="InterPro" id="IPR033753">
    <property type="entry name" value="GCV_H/Fam206"/>
</dbReference>
<dbReference type="RefSeq" id="XP_041136242.1">
    <property type="nucleotide sequence ID" value="XM_041282403.1"/>
</dbReference>
<dbReference type="GO" id="GO:0009249">
    <property type="term" value="P:protein lipoylation"/>
    <property type="evidence" value="ECO:0007669"/>
    <property type="project" value="TreeGrafter"/>
</dbReference>
<dbReference type="Proteomes" id="UP000663131">
    <property type="component" value="Chromosome 6"/>
</dbReference>
<proteinExistence type="inferred from homology"/>
<evidence type="ECO:0000256" key="4">
    <source>
        <dbReference type="PIRSR" id="PIRSR617453-50"/>
    </source>
</evidence>
<comment type="subunit">
    <text evidence="5">The glycine cleavage system is composed of four proteins: P, T, L and H.</text>
</comment>
<comment type="subcellular location">
    <subcellularLocation>
        <location evidence="5">Mitochondrion</location>
    </subcellularLocation>
</comment>
<comment type="similarity">
    <text evidence="1 5">Belongs to the GcvH family.</text>
</comment>
<evidence type="ECO:0000256" key="5">
    <source>
        <dbReference type="RuleBase" id="RU364055"/>
    </source>
</evidence>
<dbReference type="InterPro" id="IPR002930">
    <property type="entry name" value="GCV_H"/>
</dbReference>
<evidence type="ECO:0000256" key="1">
    <source>
        <dbReference type="ARBA" id="ARBA00009249"/>
    </source>
</evidence>
<dbReference type="OrthoDB" id="10264154at2759"/>
<comment type="function">
    <text evidence="5">The H protein shuttles the methylamine group of glycine from the P protein to the T protein.</text>
</comment>
<dbReference type="AlphaFoldDB" id="A0A871R1Z3"/>
<feature type="modified residue" description="N6-lipoyllysine" evidence="4">
    <location>
        <position position="123"/>
    </location>
</feature>
<dbReference type="NCBIfam" id="NF002270">
    <property type="entry name" value="PRK01202.1"/>
    <property type="match status" value="1"/>
</dbReference>
<dbReference type="PANTHER" id="PTHR11715:SF3">
    <property type="entry name" value="GLYCINE CLEAVAGE SYSTEM H PROTEIN-RELATED"/>
    <property type="match status" value="1"/>
</dbReference>
<evidence type="ECO:0000259" key="6">
    <source>
        <dbReference type="PROSITE" id="PS50968"/>
    </source>
</evidence>
<protein>
    <recommendedName>
        <fullName evidence="5">Glycine cleavage system H protein</fullName>
    </recommendedName>
</protein>
<dbReference type="GO" id="GO:0005960">
    <property type="term" value="C:glycine cleavage complex"/>
    <property type="evidence" value="ECO:0007669"/>
    <property type="project" value="UniProtKB-UniRule"/>
</dbReference>
<reference evidence="7" key="1">
    <citation type="submission" date="2020-10" db="EMBL/GenBank/DDBJ databases">
        <authorList>
            <person name="Palmer J.M."/>
        </authorList>
    </citation>
    <scope>NUCLEOTIDE SEQUENCE</scope>
    <source>
        <strain evidence="7">UCD 2041</strain>
    </source>
</reference>
<dbReference type="CDD" id="cd06848">
    <property type="entry name" value="GCS_H"/>
    <property type="match status" value="1"/>
</dbReference>
<keyword evidence="5" id="KW-0496">Mitochondrion</keyword>
<comment type="cofactor">
    <cofactor evidence="5">
        <name>(R)-lipoate</name>
        <dbReference type="ChEBI" id="CHEBI:83088"/>
    </cofactor>
    <text evidence="5">Binds 1 lipoyl cofactor covalently.</text>
</comment>
<dbReference type="InterPro" id="IPR003016">
    <property type="entry name" value="2-oxoA_DH_lipoyl-BS"/>
</dbReference>
<name>A0A871R1Z3_DEKBR</name>
<reference evidence="7" key="2">
    <citation type="journal article" name="BMC Genomics">
        <title>New genome assemblies reveal patterns of domestication and adaptation across Brettanomyces (Dekkera) species.</title>
        <authorList>
            <person name="Roach M.J."/>
            <person name="Borneman A.R."/>
        </authorList>
    </citation>
    <scope>NUCLEOTIDE SEQUENCE</scope>
    <source>
        <strain evidence="7">UCD 2041</strain>
    </source>
</reference>
<dbReference type="PROSITE" id="PS00189">
    <property type="entry name" value="LIPOYL"/>
    <property type="match status" value="1"/>
</dbReference>
<dbReference type="PANTHER" id="PTHR11715">
    <property type="entry name" value="GLYCINE CLEAVAGE SYSTEM H PROTEIN"/>
    <property type="match status" value="1"/>
</dbReference>
<evidence type="ECO:0000256" key="3">
    <source>
        <dbReference type="ARBA" id="ARBA00022946"/>
    </source>
</evidence>
<keyword evidence="3 5" id="KW-0809">Transit peptide</keyword>
<dbReference type="NCBIfam" id="TIGR00527">
    <property type="entry name" value="gcvH"/>
    <property type="match status" value="1"/>
</dbReference>
<feature type="domain" description="Lipoyl-binding" evidence="6">
    <location>
        <begin position="80"/>
        <end position="164"/>
    </location>
</feature>
<gene>
    <name evidence="7" type="ORF">BRETT_003902</name>
</gene>
<dbReference type="EMBL" id="CP063134">
    <property type="protein sequence ID" value="QOU19749.1"/>
    <property type="molecule type" value="Genomic_DNA"/>
</dbReference>
<dbReference type="KEGG" id="bbrx:BRETT_003902"/>
<dbReference type="InterPro" id="IPR000089">
    <property type="entry name" value="Biotin_lipoyl"/>
</dbReference>
<dbReference type="GO" id="GO:0019464">
    <property type="term" value="P:glycine decarboxylation via glycine cleavage system"/>
    <property type="evidence" value="ECO:0007669"/>
    <property type="project" value="UniProtKB-UniRule"/>
</dbReference>
<dbReference type="InterPro" id="IPR017453">
    <property type="entry name" value="GCV_H_sub"/>
</dbReference>
<dbReference type="Pfam" id="PF01597">
    <property type="entry name" value="GCV_H"/>
    <property type="match status" value="1"/>
</dbReference>
<sequence length="189" mass="20666">MMSMFRSSVQVARFAATKASFGARFAYKPCVGLNLARFESSLSDKNSLNTKSIAFTYSKGPVTVKYTPEHEWVSIHPDGTTFVGITTYAADALGDATYVELPSDLIDQDVEQGNTIGSVESVKSASDIYSPVDGTVTEVNEVLDEKPALINEDPMGEGWITKIKLSDGFKDDDLLSKEEYVKLLEEADE</sequence>
<accession>A0A871R1Z3</accession>
<dbReference type="InterPro" id="IPR011053">
    <property type="entry name" value="Single_hybrid_motif"/>
</dbReference>
<organism evidence="7 8">
    <name type="scientific">Dekkera bruxellensis</name>
    <name type="common">Brettanomyces custersii</name>
    <dbReference type="NCBI Taxonomy" id="5007"/>
    <lineage>
        <taxon>Eukaryota</taxon>
        <taxon>Fungi</taxon>
        <taxon>Dikarya</taxon>
        <taxon>Ascomycota</taxon>
        <taxon>Saccharomycotina</taxon>
        <taxon>Pichiomycetes</taxon>
        <taxon>Pichiales</taxon>
        <taxon>Pichiaceae</taxon>
        <taxon>Brettanomyces</taxon>
    </lineage>
</organism>
<keyword evidence="2 4" id="KW-0450">Lipoyl</keyword>
<dbReference type="Gene3D" id="2.40.50.100">
    <property type="match status" value="1"/>
</dbReference>